<dbReference type="Pfam" id="PF00026">
    <property type="entry name" value="Asp"/>
    <property type="match status" value="1"/>
</dbReference>
<protein>
    <recommendedName>
        <fullName evidence="5">Peptidase A1 domain-containing protein</fullName>
    </recommendedName>
</protein>
<keyword evidence="2" id="KW-0521">NADP</keyword>
<gene>
    <name evidence="6" type="ORF">BN1708_013352</name>
</gene>
<dbReference type="Proteomes" id="UP000044602">
    <property type="component" value="Unassembled WGS sequence"/>
</dbReference>
<dbReference type="PROSITE" id="PS00061">
    <property type="entry name" value="ADH_SHORT"/>
    <property type="match status" value="1"/>
</dbReference>
<accession>A0A0G4LKL9</accession>
<dbReference type="STRING" id="100787.A0A0G4LKL9"/>
<feature type="signal peptide" evidence="4">
    <location>
        <begin position="1"/>
        <end position="16"/>
    </location>
</feature>
<keyword evidence="4" id="KW-0732">Signal</keyword>
<evidence type="ECO:0000256" key="3">
    <source>
        <dbReference type="ARBA" id="ARBA00023002"/>
    </source>
</evidence>
<dbReference type="PRINTS" id="PR00081">
    <property type="entry name" value="GDHRDH"/>
</dbReference>
<dbReference type="InterPro" id="IPR036291">
    <property type="entry name" value="NAD(P)-bd_dom_sf"/>
</dbReference>
<evidence type="ECO:0000256" key="4">
    <source>
        <dbReference type="SAM" id="SignalP"/>
    </source>
</evidence>
<dbReference type="PANTHER" id="PTHR43008">
    <property type="entry name" value="BENZIL REDUCTASE"/>
    <property type="match status" value="1"/>
</dbReference>
<keyword evidence="7" id="KW-1185">Reference proteome</keyword>
<dbReference type="PANTHER" id="PTHR43008:SF10">
    <property type="entry name" value="CHAIN DEHYDROGENASE_OXIDOREDUCTASE, PUTATIVE (AFU_ORTHOLOGUE AFUA_2G15740)-RELATED"/>
    <property type="match status" value="1"/>
</dbReference>
<dbReference type="GO" id="GO:0016616">
    <property type="term" value="F:oxidoreductase activity, acting on the CH-OH group of donors, NAD or NADP as acceptor"/>
    <property type="evidence" value="ECO:0007669"/>
    <property type="project" value="UniProtKB-ARBA"/>
</dbReference>
<reference evidence="7" key="1">
    <citation type="submission" date="2015-05" db="EMBL/GenBank/DDBJ databases">
        <authorList>
            <person name="Fogelqvist Johan"/>
        </authorList>
    </citation>
    <scope>NUCLEOTIDE SEQUENCE [LARGE SCALE GENOMIC DNA]</scope>
</reference>
<proteinExistence type="inferred from homology"/>
<feature type="domain" description="Peptidase A1" evidence="5">
    <location>
        <begin position="74"/>
        <end position="440"/>
    </location>
</feature>
<evidence type="ECO:0000313" key="7">
    <source>
        <dbReference type="Proteomes" id="UP000044602"/>
    </source>
</evidence>
<dbReference type="Gene3D" id="2.40.70.10">
    <property type="entry name" value="Acid Proteases"/>
    <property type="match status" value="2"/>
</dbReference>
<dbReference type="InterPro" id="IPR033121">
    <property type="entry name" value="PEPTIDASE_A1"/>
</dbReference>
<dbReference type="GO" id="GO:0050664">
    <property type="term" value="F:oxidoreductase activity, acting on NAD(P)H, oxygen as acceptor"/>
    <property type="evidence" value="ECO:0007669"/>
    <property type="project" value="TreeGrafter"/>
</dbReference>
<dbReference type="EMBL" id="CVQH01013780">
    <property type="protein sequence ID" value="CRK22225.1"/>
    <property type="molecule type" value="Genomic_DNA"/>
</dbReference>
<organism evidence="6 7">
    <name type="scientific">Verticillium longisporum</name>
    <name type="common">Verticillium dahliae var. longisporum</name>
    <dbReference type="NCBI Taxonomy" id="100787"/>
    <lineage>
        <taxon>Eukaryota</taxon>
        <taxon>Fungi</taxon>
        <taxon>Dikarya</taxon>
        <taxon>Ascomycota</taxon>
        <taxon>Pezizomycotina</taxon>
        <taxon>Sordariomycetes</taxon>
        <taxon>Hypocreomycetidae</taxon>
        <taxon>Glomerellales</taxon>
        <taxon>Plectosphaerellaceae</taxon>
        <taxon>Verticillium</taxon>
    </lineage>
</organism>
<dbReference type="Pfam" id="PF13561">
    <property type="entry name" value="adh_short_C2"/>
    <property type="match status" value="1"/>
</dbReference>
<dbReference type="InterPro" id="IPR020904">
    <property type="entry name" value="Sc_DH/Rdtase_CS"/>
</dbReference>
<keyword evidence="3" id="KW-0560">Oxidoreductase</keyword>
<feature type="chain" id="PRO_5002566522" description="Peptidase A1 domain-containing protein" evidence="4">
    <location>
        <begin position="17"/>
        <end position="995"/>
    </location>
</feature>
<sequence length="995" mass="107248">MESIVVLLFAVCNSYGLPSLLQERPQLTQPNGFIKLLLQTPHAFKSGGEFEHQGKLSLPPSVDTFNLQPGDPSHMVRLPIGLPAQESWLFVDVTSDIIWATPLCSVYRMFGHEHNVHGNCTTEISRLYNPAASESMINTSLSFSFFETPAKIFGTAINEMIVFAGYSYDVLLCLNQNMYYEQSPVGVFGLGQETPGVFRFGLLDRLVQTGQIDSRSFSLSLTHESSRDPGVVIEGKFHQITNEDAWNVKDLTGRAGSLTLGGIDVGKYYGPMNHVRLLEDPTHQHSTSYCVSLAKLQILVSDSDSMVALANDDRQACFNTRNRLTRFPAEAFDVILGIFDPYSLPKAGRDGEVLYGLPCSFDGAEYIRFGFGGAGDLSAFDIDVAIEDLILDPVTDAESQGACLLGISRGDAGTDFILGETFLAAVTAVFDVDTKAVYLAPYADCGTDVIAWGPNTIDEWAYGSCEPPLDDPTGWQSAEFGSSTASPSDVAIPTIALPSLAVSSEDSWNALSDATYGFSSTSSASLKTAVSHDNLTTTITIRRTRSITISEAPDSSTEDPYLRATASSPNCESFSIIIDGISRPGETLASAVDTWSVGSQPSSAMSFHAEPSLLVPPFLQDSEAAFETNAPGIIRTGLVIAIRTPIADHRPSSMSLASRVALRIVSSHRTGALLRRSTTCRAPFCQAGSKRAFQQHAAQELAKPMNPEPRHNPTYDQPPKDFNVGQKTFADFDLKDRVFIVTGGSSGLGLELAEAVREAGGIVYCLDVSPEPSAEFIEAQKRSSTSSPSAGSLTYRQQDVADTEGLDRQIASIASAHARLDGVVAAAGIQQITPAAEYTIEDLNRIMAVNYAGVFMTATAAARQMFKHKCHGSMVFIASMSGCVANKGLISPAYNSSKAAVLQLARNLAMEWSPTREDGSGGIRVNCISPGHILTPMVRKNFEEVPGLREKWESENMMGRLAETREFKGAALFLLSNASSFMTGSNLIMDGVYLG</sequence>
<dbReference type="Gene3D" id="3.40.50.720">
    <property type="entry name" value="NAD(P)-binding Rossmann-like Domain"/>
    <property type="match status" value="1"/>
</dbReference>
<dbReference type="PROSITE" id="PS51767">
    <property type="entry name" value="PEPTIDASE_A1"/>
    <property type="match status" value="1"/>
</dbReference>
<dbReference type="FunFam" id="3.40.50.720:FF:000245">
    <property type="entry name" value="Short chain dehydrogenase, putative"/>
    <property type="match status" value="1"/>
</dbReference>
<dbReference type="InterPro" id="IPR021109">
    <property type="entry name" value="Peptidase_aspartic_dom_sf"/>
</dbReference>
<evidence type="ECO:0000256" key="2">
    <source>
        <dbReference type="ARBA" id="ARBA00022857"/>
    </source>
</evidence>
<dbReference type="AlphaFoldDB" id="A0A0G4LKL9"/>
<dbReference type="InterPro" id="IPR002347">
    <property type="entry name" value="SDR_fam"/>
</dbReference>
<evidence type="ECO:0000313" key="6">
    <source>
        <dbReference type="EMBL" id="CRK22225.1"/>
    </source>
</evidence>
<dbReference type="SUPFAM" id="SSF51735">
    <property type="entry name" value="NAD(P)-binding Rossmann-fold domains"/>
    <property type="match status" value="1"/>
</dbReference>
<evidence type="ECO:0000259" key="5">
    <source>
        <dbReference type="PROSITE" id="PS51767"/>
    </source>
</evidence>
<evidence type="ECO:0000256" key="1">
    <source>
        <dbReference type="ARBA" id="ARBA00006484"/>
    </source>
</evidence>
<comment type="similarity">
    <text evidence="1">Belongs to the short-chain dehydrogenases/reductases (SDR) family.</text>
</comment>
<dbReference type="SUPFAM" id="SSF50630">
    <property type="entry name" value="Acid proteases"/>
    <property type="match status" value="1"/>
</dbReference>
<name>A0A0G4LKL9_VERLO</name>